<accession>Q7NFK6</accession>
<keyword evidence="3" id="KW-1185">Reference proteome</keyword>
<dbReference type="InterPro" id="IPR017438">
    <property type="entry name" value="ATP-NAD_kinase_N"/>
</dbReference>
<dbReference type="InterPro" id="IPR016064">
    <property type="entry name" value="NAD/diacylglycerol_kinase_sf"/>
</dbReference>
<dbReference type="PANTHER" id="PTHR30492">
    <property type="entry name" value="METHYLGLYOXAL SYNTHASE"/>
    <property type="match status" value="1"/>
</dbReference>
<dbReference type="InterPro" id="IPR004363">
    <property type="entry name" value="Methylgl_synth"/>
</dbReference>
<reference evidence="2 3" key="1">
    <citation type="journal article" date="2003" name="DNA Res.">
        <title>Complete genome structure of Gloeobacter violaceus PCC 7421, a cyanobacterium that lacks thylakoids.</title>
        <authorList>
            <person name="Nakamura Y."/>
            <person name="Kaneko T."/>
            <person name="Sato S."/>
            <person name="Mimuro M."/>
            <person name="Miyashita H."/>
            <person name="Tsuchiya T."/>
            <person name="Sasamoto S."/>
            <person name="Watanabe A."/>
            <person name="Kawashima K."/>
            <person name="Kishida Y."/>
            <person name="Kiyokawa C."/>
            <person name="Kohara M."/>
            <person name="Matsumoto M."/>
            <person name="Matsuno A."/>
            <person name="Nakazaki N."/>
            <person name="Shimpo S."/>
            <person name="Takeuchi C."/>
            <person name="Yamada M."/>
            <person name="Tabata S."/>
        </authorList>
    </citation>
    <scope>NUCLEOTIDE SEQUENCE [LARGE SCALE GENOMIC DNA]</scope>
    <source>
        <strain evidence="3">ATCC 29082 / PCC 7421</strain>
    </source>
</reference>
<dbReference type="NCBIfam" id="NF002033">
    <property type="entry name" value="PRK00861.1"/>
    <property type="match status" value="1"/>
</dbReference>
<dbReference type="PATRIC" id="fig|251221.4.peg.3552"/>
<dbReference type="GO" id="GO:0005524">
    <property type="term" value="F:ATP binding"/>
    <property type="evidence" value="ECO:0007669"/>
    <property type="project" value="InterPro"/>
</dbReference>
<gene>
    <name evidence="2" type="ordered locus">gll3519</name>
</gene>
<dbReference type="SMART" id="SM00046">
    <property type="entry name" value="DAGKc"/>
    <property type="match status" value="1"/>
</dbReference>
<dbReference type="InterPro" id="IPR001206">
    <property type="entry name" value="Diacylglycerol_kinase_cat_dom"/>
</dbReference>
<organism evidence="2 3">
    <name type="scientific">Gloeobacter violaceus (strain ATCC 29082 / PCC 7421)</name>
    <dbReference type="NCBI Taxonomy" id="251221"/>
    <lineage>
        <taxon>Bacteria</taxon>
        <taxon>Bacillati</taxon>
        <taxon>Cyanobacteriota</taxon>
        <taxon>Cyanophyceae</taxon>
        <taxon>Gloeobacterales</taxon>
        <taxon>Gloeobacteraceae</taxon>
        <taxon>Gloeobacter</taxon>
    </lineage>
</organism>
<dbReference type="OrthoDB" id="142078at2"/>
<dbReference type="SUPFAM" id="SSF111331">
    <property type="entry name" value="NAD kinase/diacylglycerol kinase-like"/>
    <property type="match status" value="1"/>
</dbReference>
<reference evidence="2 3" key="2">
    <citation type="journal article" date="2003" name="DNA Res.">
        <title>Complete genome structure of Gloeobacter violaceus PCC 7421, a cyanobacterium that lacks thylakoids (supplement).</title>
        <authorList>
            <person name="Nakamura Y."/>
            <person name="Kaneko T."/>
            <person name="Sato S."/>
            <person name="Mimuro M."/>
            <person name="Miyashita H."/>
            <person name="Tsuchiya T."/>
            <person name="Sasamoto S."/>
            <person name="Watanabe A."/>
            <person name="Kawashima K."/>
            <person name="Kishida Y."/>
            <person name="Kiyokawa C."/>
            <person name="Kohara M."/>
            <person name="Matsumoto M."/>
            <person name="Matsuno A."/>
            <person name="Nakazaki N."/>
            <person name="Shimpo S."/>
            <person name="Takeuchi C."/>
            <person name="Yamada M."/>
            <person name="Tabata S."/>
        </authorList>
    </citation>
    <scope>NUCLEOTIDE SEQUENCE [LARGE SCALE GENOMIC DNA]</scope>
    <source>
        <strain evidence="3">ATCC 29082 / PCC 7421</strain>
    </source>
</reference>
<dbReference type="InParanoid" id="Q7NFK6"/>
<evidence type="ECO:0000313" key="2">
    <source>
        <dbReference type="EMBL" id="BAC91460.1"/>
    </source>
</evidence>
<evidence type="ECO:0000259" key="1">
    <source>
        <dbReference type="PROSITE" id="PS50146"/>
    </source>
</evidence>
<proteinExistence type="predicted"/>
<dbReference type="STRING" id="251221.gene:10761032"/>
<dbReference type="Proteomes" id="UP000000557">
    <property type="component" value="Chromosome"/>
</dbReference>
<dbReference type="GO" id="GO:0016301">
    <property type="term" value="F:kinase activity"/>
    <property type="evidence" value="ECO:0007669"/>
    <property type="project" value="InterPro"/>
</dbReference>
<dbReference type="FunCoup" id="Q7NFK6">
    <property type="interactions" value="67"/>
</dbReference>
<name>Q7NFK6_GLOVI</name>
<dbReference type="NCBIfam" id="TIGR00147">
    <property type="entry name" value="YegS/Rv2252/BmrU family lipid kinase"/>
    <property type="match status" value="1"/>
</dbReference>
<dbReference type="EnsemblBacteria" id="BAC91460">
    <property type="protein sequence ID" value="BAC91460"/>
    <property type="gene ID" value="BAC91460"/>
</dbReference>
<feature type="domain" description="DAGKc" evidence="1">
    <location>
        <begin position="21"/>
        <end position="150"/>
    </location>
</feature>
<evidence type="ECO:0000313" key="3">
    <source>
        <dbReference type="Proteomes" id="UP000000557"/>
    </source>
</evidence>
<dbReference type="GO" id="GO:0008654">
    <property type="term" value="P:phospholipid biosynthetic process"/>
    <property type="evidence" value="ECO:0007669"/>
    <property type="project" value="InterPro"/>
</dbReference>
<dbReference type="PhylomeDB" id="Q7NFK6"/>
<dbReference type="GO" id="GO:0008929">
    <property type="term" value="F:methylglyoxal synthase activity"/>
    <property type="evidence" value="ECO:0007669"/>
    <property type="project" value="InterPro"/>
</dbReference>
<dbReference type="GO" id="GO:0016020">
    <property type="term" value="C:membrane"/>
    <property type="evidence" value="ECO:0007669"/>
    <property type="project" value="GOC"/>
</dbReference>
<sequence length="344" mass="35819">MMSPSATIPRQCMRESVTPDPCRRSACLIYNPVAGQGDAEADLWLIRSFLDPVFDLDIRLTTPEVGANALARAAMERGAQLVIASGGDGTLSAAAEALVGTGIPFGVISRGTANAFANALGLPLTLELACEAIIDGATRAVDVATCNGLPMVLLAGIGFEAEAVARTSREAKNWFGTLAYVWSGLQQLGEMQSFQVAIETPDLRIQTTATAITIANAAPPTSVLAQGCGACVFDDGLLDITVVAPNSAMEALAAAFDLFSSAVRAAALDRPDVGHLLAPWVRVVTDPPQAVAIDGEVVARTPLEVVCVPGGLRVIVPVDDLLEPRLAVEYLDLESAAEVELLAE</sequence>
<dbReference type="InterPro" id="IPR045540">
    <property type="entry name" value="YegS/DAGK_C"/>
</dbReference>
<dbReference type="GO" id="GO:0006665">
    <property type="term" value="P:sphingolipid metabolic process"/>
    <property type="evidence" value="ECO:0000318"/>
    <property type="project" value="GO_Central"/>
</dbReference>
<protein>
    <submittedName>
        <fullName evidence="2">Gll3519 protein</fullName>
    </submittedName>
</protein>
<dbReference type="KEGG" id="gvi:gll3519"/>
<dbReference type="eggNOG" id="COG1597">
    <property type="taxonomic scope" value="Bacteria"/>
</dbReference>
<dbReference type="InterPro" id="IPR005218">
    <property type="entry name" value="Diacylglycerol/lipid_kinase"/>
</dbReference>
<dbReference type="Gene3D" id="2.60.200.40">
    <property type="match status" value="1"/>
</dbReference>
<dbReference type="AlphaFoldDB" id="Q7NFK6"/>
<dbReference type="Pfam" id="PF19279">
    <property type="entry name" value="YegS_C"/>
    <property type="match status" value="1"/>
</dbReference>
<dbReference type="PANTHER" id="PTHR30492:SF0">
    <property type="entry name" value="METHYLGLYOXAL SYNTHASE"/>
    <property type="match status" value="1"/>
</dbReference>
<dbReference type="PROSITE" id="PS50146">
    <property type="entry name" value="DAGK"/>
    <property type="match status" value="1"/>
</dbReference>
<dbReference type="Pfam" id="PF00781">
    <property type="entry name" value="DAGK_cat"/>
    <property type="match status" value="1"/>
</dbReference>
<dbReference type="GO" id="GO:0019242">
    <property type="term" value="P:methylglyoxal biosynthetic process"/>
    <property type="evidence" value="ECO:0007669"/>
    <property type="project" value="InterPro"/>
</dbReference>
<dbReference type="EMBL" id="BA000045">
    <property type="protein sequence ID" value="BAC91460.1"/>
    <property type="molecule type" value="Genomic_DNA"/>
</dbReference>
<dbReference type="HOGENOM" id="CLU_045532_2_0_3"/>
<dbReference type="Gene3D" id="3.40.50.10330">
    <property type="entry name" value="Probable inorganic polyphosphate/atp-NAD kinase, domain 1"/>
    <property type="match status" value="1"/>
</dbReference>